<name>A0A371K2S1_9GAMM</name>
<dbReference type="EMBL" id="QTSU01000001">
    <property type="protein sequence ID" value="RDZ28231.1"/>
    <property type="molecule type" value="Genomic_DNA"/>
</dbReference>
<feature type="signal peptide" evidence="1">
    <location>
        <begin position="1"/>
        <end position="21"/>
    </location>
</feature>
<keyword evidence="3" id="KW-1185">Reference proteome</keyword>
<feature type="chain" id="PRO_5016960573" evidence="1">
    <location>
        <begin position="22"/>
        <end position="200"/>
    </location>
</feature>
<accession>A0A371K2S1</accession>
<gene>
    <name evidence="2" type="ORF">DX914_03550</name>
</gene>
<reference evidence="2 3" key="1">
    <citation type="submission" date="2018-08" db="EMBL/GenBank/DDBJ databases">
        <title>Lysobacter sp. zong2l5, whole genome shotgun sequence.</title>
        <authorList>
            <person name="Zhang X."/>
            <person name="Feng G."/>
            <person name="Zhu H."/>
        </authorList>
    </citation>
    <scope>NUCLEOTIDE SEQUENCE [LARGE SCALE GENOMIC DNA]</scope>
    <source>
        <strain evidence="3">zong2l5</strain>
    </source>
</reference>
<evidence type="ECO:0000313" key="2">
    <source>
        <dbReference type="EMBL" id="RDZ28231.1"/>
    </source>
</evidence>
<keyword evidence="1" id="KW-0732">Signal</keyword>
<sequence length="200" mass="19948">MRLCVLPLAALVALSACQQQAAVPVSAAAPEETVAAPPPALPSPDPNAAPVERAAPPVIKPVALGDFVPGTPVANTATGRLSIEDSKLQGANGASFGTERVALVKGGDEYSAGATYAASMQIDASQPVELRHVVEQTPPTANPADAFCGGAPTGYIALAKVGEGDQEMVKVLALQGDDLPAPGAKGVSVCAAASYLVASR</sequence>
<evidence type="ECO:0000256" key="1">
    <source>
        <dbReference type="SAM" id="SignalP"/>
    </source>
</evidence>
<proteinExistence type="predicted"/>
<dbReference type="PROSITE" id="PS51257">
    <property type="entry name" value="PROKAR_LIPOPROTEIN"/>
    <property type="match status" value="1"/>
</dbReference>
<dbReference type="Proteomes" id="UP000264492">
    <property type="component" value="Unassembled WGS sequence"/>
</dbReference>
<comment type="caution">
    <text evidence="2">The sequence shown here is derived from an EMBL/GenBank/DDBJ whole genome shotgun (WGS) entry which is preliminary data.</text>
</comment>
<dbReference type="AlphaFoldDB" id="A0A371K2S1"/>
<organism evidence="2 3">
    <name type="scientific">Lysobacter silvisoli</name>
    <dbReference type="NCBI Taxonomy" id="2293254"/>
    <lineage>
        <taxon>Bacteria</taxon>
        <taxon>Pseudomonadati</taxon>
        <taxon>Pseudomonadota</taxon>
        <taxon>Gammaproteobacteria</taxon>
        <taxon>Lysobacterales</taxon>
        <taxon>Lysobacteraceae</taxon>
        <taxon>Lysobacter</taxon>
    </lineage>
</organism>
<protein>
    <submittedName>
        <fullName evidence="2">Uncharacterized protein</fullName>
    </submittedName>
</protein>
<evidence type="ECO:0000313" key="3">
    <source>
        <dbReference type="Proteomes" id="UP000264492"/>
    </source>
</evidence>